<evidence type="ECO:0000256" key="2">
    <source>
        <dbReference type="ARBA" id="ARBA00010663"/>
    </source>
</evidence>
<dbReference type="InterPro" id="IPR000611">
    <property type="entry name" value="NPY_rcpt"/>
</dbReference>
<proteinExistence type="inferred from homology"/>
<protein>
    <recommendedName>
        <fullName evidence="11">G-protein coupled receptors family 1 profile domain-containing protein</fullName>
    </recommendedName>
</protein>
<dbReference type="Gene3D" id="1.20.1070.10">
    <property type="entry name" value="Rhodopsin 7-helix transmembrane proteins"/>
    <property type="match status" value="1"/>
</dbReference>
<evidence type="ECO:0000256" key="6">
    <source>
        <dbReference type="ARBA" id="ARBA00023136"/>
    </source>
</evidence>
<feature type="transmembrane region" description="Helical" evidence="10">
    <location>
        <begin position="136"/>
        <end position="155"/>
    </location>
</feature>
<gene>
    <name evidence="12" type="ORF">PEVE_00043674</name>
</gene>
<dbReference type="InterPro" id="IPR017452">
    <property type="entry name" value="GPCR_Rhodpsn_7TM"/>
</dbReference>
<feature type="transmembrane region" description="Helical" evidence="10">
    <location>
        <begin position="24"/>
        <end position="44"/>
    </location>
</feature>
<dbReference type="CDD" id="cd00637">
    <property type="entry name" value="7tm_classA_rhodopsin-like"/>
    <property type="match status" value="1"/>
</dbReference>
<comment type="subcellular location">
    <subcellularLocation>
        <location evidence="1">Membrane</location>
        <topology evidence="1">Multi-pass membrane protein</topology>
    </subcellularLocation>
</comment>
<evidence type="ECO:0000256" key="5">
    <source>
        <dbReference type="ARBA" id="ARBA00023040"/>
    </source>
</evidence>
<dbReference type="PROSITE" id="PS50262">
    <property type="entry name" value="G_PROTEIN_RECEP_F1_2"/>
    <property type="match status" value="1"/>
</dbReference>
<dbReference type="Proteomes" id="UP001159427">
    <property type="component" value="Unassembled WGS sequence"/>
</dbReference>
<evidence type="ECO:0000313" key="12">
    <source>
        <dbReference type="EMBL" id="CAH3014424.1"/>
    </source>
</evidence>
<evidence type="ECO:0000256" key="3">
    <source>
        <dbReference type="ARBA" id="ARBA00022692"/>
    </source>
</evidence>
<feature type="transmembrane region" description="Helical" evidence="10">
    <location>
        <begin position="270"/>
        <end position="291"/>
    </location>
</feature>
<feature type="domain" description="G-protein coupled receptors family 1 profile" evidence="11">
    <location>
        <begin position="36"/>
        <end position="288"/>
    </location>
</feature>
<evidence type="ECO:0000256" key="1">
    <source>
        <dbReference type="ARBA" id="ARBA00004141"/>
    </source>
</evidence>
<dbReference type="SUPFAM" id="SSF81321">
    <property type="entry name" value="Family A G protein-coupled receptor-like"/>
    <property type="match status" value="1"/>
</dbReference>
<dbReference type="InterPro" id="IPR050125">
    <property type="entry name" value="GPCR_opsins"/>
</dbReference>
<organism evidence="12 13">
    <name type="scientific">Porites evermanni</name>
    <dbReference type="NCBI Taxonomy" id="104178"/>
    <lineage>
        <taxon>Eukaryota</taxon>
        <taxon>Metazoa</taxon>
        <taxon>Cnidaria</taxon>
        <taxon>Anthozoa</taxon>
        <taxon>Hexacorallia</taxon>
        <taxon>Scleractinia</taxon>
        <taxon>Fungiina</taxon>
        <taxon>Poritidae</taxon>
        <taxon>Porites</taxon>
    </lineage>
</organism>
<keyword evidence="8 9" id="KW-0807">Transducer</keyword>
<keyword evidence="4 10" id="KW-1133">Transmembrane helix</keyword>
<keyword evidence="7 9" id="KW-0675">Receptor</keyword>
<evidence type="ECO:0000256" key="9">
    <source>
        <dbReference type="RuleBase" id="RU000688"/>
    </source>
</evidence>
<comment type="similarity">
    <text evidence="2 9">Belongs to the G-protein coupled receptor 1 family.</text>
</comment>
<name>A0ABN8LBH3_9CNID</name>
<feature type="transmembrane region" description="Helical" evidence="10">
    <location>
        <begin position="97"/>
        <end position="115"/>
    </location>
</feature>
<evidence type="ECO:0000313" key="13">
    <source>
        <dbReference type="Proteomes" id="UP001159427"/>
    </source>
</evidence>
<keyword evidence="3 9" id="KW-0812">Transmembrane</keyword>
<feature type="transmembrane region" description="Helical" evidence="10">
    <location>
        <begin position="181"/>
        <end position="201"/>
    </location>
</feature>
<keyword evidence="13" id="KW-1185">Reference proteome</keyword>
<reference evidence="12 13" key="1">
    <citation type="submission" date="2022-05" db="EMBL/GenBank/DDBJ databases">
        <authorList>
            <consortium name="Genoscope - CEA"/>
            <person name="William W."/>
        </authorList>
    </citation>
    <scope>NUCLEOTIDE SEQUENCE [LARGE SCALE GENOMIC DNA]</scope>
</reference>
<dbReference type="PRINTS" id="PR01012">
    <property type="entry name" value="NRPEPTIDEYR"/>
</dbReference>
<evidence type="ECO:0000256" key="4">
    <source>
        <dbReference type="ARBA" id="ARBA00022989"/>
    </source>
</evidence>
<accession>A0ABN8LBH3</accession>
<evidence type="ECO:0000256" key="8">
    <source>
        <dbReference type="ARBA" id="ARBA00023224"/>
    </source>
</evidence>
<comment type="caution">
    <text evidence="12">The sequence shown here is derived from an EMBL/GenBank/DDBJ whole genome shotgun (WGS) entry which is preliminary data.</text>
</comment>
<keyword evidence="5 9" id="KW-0297">G-protein coupled receptor</keyword>
<sequence length="329" mass="37644">MKGIIDLNGDLKERKQVVVIIETLAYLLIITFTVIGNSCVLLAVYKNARLRTIPNFFIVILAVSDILLPLTCAPQSIVTTILGRWPFNEYVCQAQGYFVIVMACASLQTLTLTAINRFYRIVRTRHYRRVFTKKNTIFMIALCFGLACLEPIPYLSSGRRYVFHPGKLFCFQTNEISVPHFIVYLYVGVPTVTLSICYFLVFKKLRGHQRTVQNNLQLASKSEEISQRDVRVTKILFITVLGFLSCWTPIAIIDFVDTFRGEASFPREVYYLYLLLGNLSGCINPIVYGLLNKNFRDEYKNLCFCTTRRQRIVNVQETSTIASLKTSSL</sequence>
<dbReference type="Pfam" id="PF00001">
    <property type="entry name" value="7tm_1"/>
    <property type="match status" value="1"/>
</dbReference>
<evidence type="ECO:0000256" key="10">
    <source>
        <dbReference type="SAM" id="Phobius"/>
    </source>
</evidence>
<feature type="transmembrane region" description="Helical" evidence="10">
    <location>
        <begin position="56"/>
        <end position="77"/>
    </location>
</feature>
<feature type="transmembrane region" description="Helical" evidence="10">
    <location>
        <begin position="235"/>
        <end position="255"/>
    </location>
</feature>
<dbReference type="PROSITE" id="PS00237">
    <property type="entry name" value="G_PROTEIN_RECEP_F1_1"/>
    <property type="match status" value="1"/>
</dbReference>
<dbReference type="EMBL" id="CALNXI010000009">
    <property type="protein sequence ID" value="CAH3014424.1"/>
    <property type="molecule type" value="Genomic_DNA"/>
</dbReference>
<dbReference type="PRINTS" id="PR00237">
    <property type="entry name" value="GPCRRHODOPSN"/>
</dbReference>
<dbReference type="SMART" id="SM01381">
    <property type="entry name" value="7TM_GPCR_Srsx"/>
    <property type="match status" value="1"/>
</dbReference>
<evidence type="ECO:0000259" key="11">
    <source>
        <dbReference type="PROSITE" id="PS50262"/>
    </source>
</evidence>
<evidence type="ECO:0000256" key="7">
    <source>
        <dbReference type="ARBA" id="ARBA00023170"/>
    </source>
</evidence>
<keyword evidence="6 10" id="KW-0472">Membrane</keyword>
<dbReference type="PANTHER" id="PTHR24240">
    <property type="entry name" value="OPSIN"/>
    <property type="match status" value="1"/>
</dbReference>
<dbReference type="InterPro" id="IPR000276">
    <property type="entry name" value="GPCR_Rhodpsn"/>
</dbReference>